<feature type="region of interest" description="Disordered" evidence="5">
    <location>
        <begin position="22"/>
        <end position="42"/>
    </location>
</feature>
<dbReference type="AlphaFoldDB" id="A0A3Q0FF63"/>
<dbReference type="InterPro" id="IPR040418">
    <property type="entry name" value="CRWN"/>
</dbReference>
<keyword evidence="1" id="KW-0175">Coiled coil</keyword>
<evidence type="ECO:0000256" key="2">
    <source>
        <dbReference type="ARBA" id="ARBA00023242"/>
    </source>
</evidence>
<evidence type="ECO:0000256" key="3">
    <source>
        <dbReference type="ARBA" id="ARBA00024186"/>
    </source>
</evidence>
<accession>A0A3Q0FF63</accession>
<dbReference type="Proteomes" id="UP000087766">
    <property type="component" value="Chromosome 1"/>
</dbReference>
<dbReference type="OrthoDB" id="673795at2759"/>
<evidence type="ECO:0000256" key="4">
    <source>
        <dbReference type="ARBA" id="ARBA00024208"/>
    </source>
</evidence>
<organism evidence="6 7">
    <name type="scientific">Vigna radiata var. radiata</name>
    <name type="common">Mung bean</name>
    <name type="synonym">Phaseolus aureus</name>
    <dbReference type="NCBI Taxonomy" id="3916"/>
    <lineage>
        <taxon>Eukaryota</taxon>
        <taxon>Viridiplantae</taxon>
        <taxon>Streptophyta</taxon>
        <taxon>Embryophyta</taxon>
        <taxon>Tracheophyta</taxon>
        <taxon>Spermatophyta</taxon>
        <taxon>Magnoliopsida</taxon>
        <taxon>eudicotyledons</taxon>
        <taxon>Gunneridae</taxon>
        <taxon>Pentapetalae</taxon>
        <taxon>rosids</taxon>
        <taxon>fabids</taxon>
        <taxon>Fabales</taxon>
        <taxon>Fabaceae</taxon>
        <taxon>Papilionoideae</taxon>
        <taxon>50 kb inversion clade</taxon>
        <taxon>NPAAA clade</taxon>
        <taxon>indigoferoid/millettioid clade</taxon>
        <taxon>Phaseoleae</taxon>
        <taxon>Vigna</taxon>
    </lineage>
</organism>
<dbReference type="RefSeq" id="XP_022642705.1">
    <property type="nucleotide sequence ID" value="XM_022786984.1"/>
</dbReference>
<evidence type="ECO:0000256" key="5">
    <source>
        <dbReference type="SAM" id="MobiDB-lite"/>
    </source>
</evidence>
<dbReference type="GeneID" id="106760517"/>
<reference evidence="6" key="1">
    <citation type="journal article" date="2014" name="Nat. Commun.">
        <title>Genome sequence of mungbean and insights into evolution within Vigna species.</title>
        <authorList>
            <person name="Kang Y.J."/>
            <person name="Kim S.K."/>
            <person name="Kim M.Y."/>
            <person name="Lestari P."/>
            <person name="Kim K.H."/>
            <person name="Ha B.K."/>
            <person name="Jun T.H."/>
            <person name="Hwang W.J."/>
            <person name="Lee T."/>
            <person name="Lee J."/>
            <person name="Shim S."/>
            <person name="Yoon M.Y."/>
            <person name="Jang Y.E."/>
            <person name="Han K.S."/>
            <person name="Taeprayoon P."/>
            <person name="Yoon N."/>
            <person name="Somta P."/>
            <person name="Tanya P."/>
            <person name="Kim K.S."/>
            <person name="Gwag J.G."/>
            <person name="Moon J.K."/>
            <person name="Lee Y.H."/>
            <person name="Park B.S."/>
            <person name="Bombarely A."/>
            <person name="Doyle J.J."/>
            <person name="Jackson S.A."/>
            <person name="Schafleitner R."/>
            <person name="Srinives P."/>
            <person name="Varshney R.K."/>
            <person name="Lee S.H."/>
        </authorList>
    </citation>
    <scope>NUCLEOTIDE SEQUENCE [LARGE SCALE GENOMIC DNA]</scope>
    <source>
        <strain evidence="6">cv. VC1973A</strain>
    </source>
</reference>
<dbReference type="KEGG" id="vra:106760517"/>
<comment type="subcellular location">
    <subcellularLocation>
        <location evidence="3">Nucleus lamina</location>
    </subcellularLocation>
</comment>
<proteinExistence type="inferred from homology"/>
<evidence type="ECO:0000256" key="1">
    <source>
        <dbReference type="ARBA" id="ARBA00023054"/>
    </source>
</evidence>
<keyword evidence="2" id="KW-0539">Nucleus</keyword>
<gene>
    <name evidence="7" type="primary">LOC106760517</name>
</gene>
<protein>
    <submittedName>
        <fullName evidence="7">Protein CROWDED NUCLEI 2-like</fullName>
    </submittedName>
</protein>
<comment type="similarity">
    <text evidence="4">Belongs to the CRWN family.</text>
</comment>
<evidence type="ECO:0000313" key="7">
    <source>
        <dbReference type="RefSeq" id="XP_022642705.1"/>
    </source>
</evidence>
<dbReference type="PANTHER" id="PTHR31908:SF9">
    <property type="entry name" value="PROTEIN CROWDED NUCLEI 3"/>
    <property type="match status" value="1"/>
</dbReference>
<sequence length="92" mass="10008">MWLNATMPFTLHRGGGAMGSASAKEKVVADGPPSPPLGSLTETTVGVGFNTSSAEDWTRFTELGLLDESVMQRKDHETLIEKVSKLKREIFD</sequence>
<dbReference type="PANTHER" id="PTHR31908">
    <property type="entry name" value="PROTEIN CROWDED NUCLEI 4"/>
    <property type="match status" value="1"/>
</dbReference>
<keyword evidence="6" id="KW-1185">Reference proteome</keyword>
<name>A0A3Q0FF63_VIGRR</name>
<reference evidence="7" key="2">
    <citation type="submission" date="2025-08" db="UniProtKB">
        <authorList>
            <consortium name="RefSeq"/>
        </authorList>
    </citation>
    <scope>IDENTIFICATION</scope>
    <source>
        <tissue evidence="7">Leaf</tissue>
    </source>
</reference>
<dbReference type="GO" id="GO:0006997">
    <property type="term" value="P:nucleus organization"/>
    <property type="evidence" value="ECO:0007669"/>
    <property type="project" value="InterPro"/>
</dbReference>
<dbReference type="STRING" id="3916.A0A3Q0FF63"/>
<evidence type="ECO:0000313" key="6">
    <source>
        <dbReference type="Proteomes" id="UP000087766"/>
    </source>
</evidence>
<dbReference type="GO" id="GO:0005652">
    <property type="term" value="C:nuclear lamina"/>
    <property type="evidence" value="ECO:0007669"/>
    <property type="project" value="UniProtKB-SubCell"/>
</dbReference>